<name>A0ACC4D603_PURLI</name>
<evidence type="ECO:0000313" key="2">
    <source>
        <dbReference type="Proteomes" id="UP001638806"/>
    </source>
</evidence>
<reference evidence="1" key="1">
    <citation type="submission" date="2024-12" db="EMBL/GenBank/DDBJ databases">
        <title>Comparative genomics and development of molecular markers within Purpureocillium lilacinum and among Purpureocillium species.</title>
        <authorList>
            <person name="Yeh Z.-Y."/>
            <person name="Ni N.-T."/>
            <person name="Lo P.-H."/>
            <person name="Mushyakhwo K."/>
            <person name="Lin C.-F."/>
            <person name="Nai Y.-S."/>
        </authorList>
    </citation>
    <scope>NUCLEOTIDE SEQUENCE</scope>
    <source>
        <strain evidence="1">NCHU-NPUST-175</strain>
    </source>
</reference>
<organism evidence="1 2">
    <name type="scientific">Purpureocillium lilacinum</name>
    <name type="common">Paecilomyces lilacinus</name>
    <dbReference type="NCBI Taxonomy" id="33203"/>
    <lineage>
        <taxon>Eukaryota</taxon>
        <taxon>Fungi</taxon>
        <taxon>Dikarya</taxon>
        <taxon>Ascomycota</taxon>
        <taxon>Pezizomycotina</taxon>
        <taxon>Sordariomycetes</taxon>
        <taxon>Hypocreomycetidae</taxon>
        <taxon>Hypocreales</taxon>
        <taxon>Ophiocordycipitaceae</taxon>
        <taxon>Purpureocillium</taxon>
    </lineage>
</organism>
<accession>A0ACC4D603</accession>
<protein>
    <submittedName>
        <fullName evidence="1">Uncharacterized protein</fullName>
    </submittedName>
</protein>
<dbReference type="Proteomes" id="UP001638806">
    <property type="component" value="Unassembled WGS sequence"/>
</dbReference>
<gene>
    <name evidence="1" type="ORF">ACCO45_013387</name>
</gene>
<dbReference type="EMBL" id="JBGNUJ010000013">
    <property type="protein sequence ID" value="KAL3951670.1"/>
    <property type="molecule type" value="Genomic_DNA"/>
</dbReference>
<keyword evidence="2" id="KW-1185">Reference proteome</keyword>
<sequence>MDWPRATDNGRGGRQEETTSQQQRGSAPQSPVSGASGSVYRRRQHTNLLKPDRRHALLAFLERASSCAVDPRLGRSGLQGECGMVPRSRGTMIHD</sequence>
<evidence type="ECO:0000313" key="1">
    <source>
        <dbReference type="EMBL" id="KAL3951670.1"/>
    </source>
</evidence>
<comment type="caution">
    <text evidence="1">The sequence shown here is derived from an EMBL/GenBank/DDBJ whole genome shotgun (WGS) entry which is preliminary data.</text>
</comment>
<proteinExistence type="predicted"/>